<comment type="catalytic activity">
    <reaction evidence="18">
        <text>Ca(2+)(in) = Ca(2+)(out)</text>
        <dbReference type="Rhea" id="RHEA:29671"/>
        <dbReference type="ChEBI" id="CHEBI:29108"/>
    </reaction>
</comment>
<evidence type="ECO:0000256" key="1">
    <source>
        <dbReference type="ARBA" id="ARBA00022448"/>
    </source>
</evidence>
<dbReference type="GO" id="GO:0045211">
    <property type="term" value="C:postsynaptic membrane"/>
    <property type="evidence" value="ECO:0007669"/>
    <property type="project" value="UniProtKB-SubCell"/>
</dbReference>
<proteinExistence type="predicted"/>
<dbReference type="InterPro" id="IPR049944">
    <property type="entry name" value="LGIC_TM_5-HT3"/>
</dbReference>
<keyword evidence="10" id="KW-0675">Receptor</keyword>
<evidence type="ECO:0000256" key="6">
    <source>
        <dbReference type="ARBA" id="ARBA00023018"/>
    </source>
</evidence>
<evidence type="ECO:0000256" key="13">
    <source>
        <dbReference type="ARBA" id="ARBA00023286"/>
    </source>
</evidence>
<dbReference type="InterPro" id="IPR036719">
    <property type="entry name" value="Neuro-gated_channel_TM_sf"/>
</dbReference>
<dbReference type="GO" id="GO:0005230">
    <property type="term" value="F:extracellular ligand-gated monoatomic ion channel activity"/>
    <property type="evidence" value="ECO:0007669"/>
    <property type="project" value="InterPro"/>
</dbReference>
<comment type="caution">
    <text evidence="24">The sequence shown here is derived from an EMBL/GenBank/DDBJ whole genome shotgun (WGS) entry which is preliminary data.</text>
</comment>
<evidence type="ECO:0000256" key="9">
    <source>
        <dbReference type="ARBA" id="ARBA00023157"/>
    </source>
</evidence>
<dbReference type="CDD" id="cd19063">
    <property type="entry name" value="LGIC_TM_5-HT3"/>
    <property type="match status" value="1"/>
</dbReference>
<evidence type="ECO:0000256" key="3">
    <source>
        <dbReference type="ARBA" id="ARBA00022692"/>
    </source>
</evidence>
<comment type="function">
    <text evidence="19">Forms serotonin (5-hydroxytryptamine/5-HT3)-activated cation-selective channel complexes, which when activated cause fast, depolarizing responses in neurons.</text>
</comment>
<keyword evidence="2" id="KW-1003">Cell membrane</keyword>
<evidence type="ECO:0000256" key="8">
    <source>
        <dbReference type="ARBA" id="ARBA00023136"/>
    </source>
</evidence>
<feature type="chain" id="PRO_5043665404" description="5-hydroxytryptamine receptor 3A-like" evidence="21">
    <location>
        <begin position="18"/>
        <end position="452"/>
    </location>
</feature>
<keyword evidence="9" id="KW-1015">Disulfide bond</keyword>
<evidence type="ECO:0000256" key="4">
    <source>
        <dbReference type="ARBA" id="ARBA00022729"/>
    </source>
</evidence>
<keyword evidence="4 21" id="KW-0732">Signal</keyword>
<keyword evidence="6" id="KW-0770">Synapse</keyword>
<feature type="transmembrane region" description="Helical" evidence="20">
    <location>
        <begin position="233"/>
        <end position="252"/>
    </location>
</feature>
<dbReference type="FunFam" id="2.70.170.10:FF:000017">
    <property type="entry name" value="5-hydroxytryptamine receptor 3A"/>
    <property type="match status" value="1"/>
</dbReference>
<reference evidence="24 25" key="1">
    <citation type="journal article" date="2024" name="Genome Biol. Evol.">
        <title>Chromosome-level genome assembly of the viviparous eelpout Zoarces viviparus.</title>
        <authorList>
            <person name="Fuhrmann N."/>
            <person name="Brasseur M.V."/>
            <person name="Bakowski C.E."/>
            <person name="Podsiadlowski L."/>
            <person name="Prost S."/>
            <person name="Krehenwinkel H."/>
            <person name="Mayer C."/>
        </authorList>
    </citation>
    <scope>NUCLEOTIDE SEQUENCE [LARGE SCALE GENOMIC DNA]</scope>
    <source>
        <strain evidence="24">NO-MEL_2022_Ind0_liver</strain>
    </source>
</reference>
<evidence type="ECO:0000259" key="22">
    <source>
        <dbReference type="Pfam" id="PF02931"/>
    </source>
</evidence>
<dbReference type="InterPro" id="IPR018000">
    <property type="entry name" value="Neurotransmitter_ion_chnl_CS"/>
</dbReference>
<dbReference type="Proteomes" id="UP001488805">
    <property type="component" value="Unassembled WGS sequence"/>
</dbReference>
<comment type="catalytic activity">
    <reaction evidence="16">
        <text>K(+)(in) = K(+)(out)</text>
        <dbReference type="Rhea" id="RHEA:29463"/>
        <dbReference type="ChEBI" id="CHEBI:29103"/>
    </reaction>
</comment>
<evidence type="ECO:0000256" key="7">
    <source>
        <dbReference type="ARBA" id="ARBA00023065"/>
    </source>
</evidence>
<name>A0AAW1F7B0_ZOAVI</name>
<evidence type="ECO:0000313" key="24">
    <source>
        <dbReference type="EMBL" id="KAK9530145.1"/>
    </source>
</evidence>
<evidence type="ECO:0000256" key="19">
    <source>
        <dbReference type="ARBA" id="ARBA00037540"/>
    </source>
</evidence>
<evidence type="ECO:0000256" key="2">
    <source>
        <dbReference type="ARBA" id="ARBA00022475"/>
    </source>
</evidence>
<dbReference type="InterPro" id="IPR006029">
    <property type="entry name" value="Neurotrans-gated_channel_TM"/>
</dbReference>
<evidence type="ECO:0000256" key="11">
    <source>
        <dbReference type="ARBA" id="ARBA00023180"/>
    </source>
</evidence>
<keyword evidence="11" id="KW-0325">Glycoprotein</keyword>
<evidence type="ECO:0000256" key="20">
    <source>
        <dbReference type="SAM" id="Phobius"/>
    </source>
</evidence>
<dbReference type="InterPro" id="IPR006202">
    <property type="entry name" value="Neur_chan_lig-bd"/>
</dbReference>
<dbReference type="Pfam" id="PF02931">
    <property type="entry name" value="Neur_chan_LBD"/>
    <property type="match status" value="1"/>
</dbReference>
<dbReference type="PANTHER" id="PTHR18945">
    <property type="entry name" value="NEUROTRANSMITTER GATED ION CHANNEL"/>
    <property type="match status" value="1"/>
</dbReference>
<evidence type="ECO:0000256" key="15">
    <source>
        <dbReference type="ARBA" id="ARBA00034104"/>
    </source>
</evidence>
<accession>A0AAW1F7B0</accession>
<dbReference type="SUPFAM" id="SSF63712">
    <property type="entry name" value="Nicotinic receptor ligand binding domain-like"/>
    <property type="match status" value="1"/>
</dbReference>
<protein>
    <recommendedName>
        <fullName evidence="26">5-hydroxytryptamine receptor 3A-like</fullName>
    </recommendedName>
</protein>
<evidence type="ECO:0000313" key="25">
    <source>
        <dbReference type="Proteomes" id="UP001488805"/>
    </source>
</evidence>
<feature type="domain" description="Neurotransmitter-gated ion-channel ligand-binding" evidence="22">
    <location>
        <begin position="40"/>
        <end position="231"/>
    </location>
</feature>
<dbReference type="FunFam" id="1.20.58.390:FF:000103">
    <property type="entry name" value="Si:ch211-256e16.10"/>
    <property type="match status" value="1"/>
</dbReference>
<evidence type="ECO:0000256" key="16">
    <source>
        <dbReference type="ARBA" id="ARBA00034430"/>
    </source>
</evidence>
<feature type="domain" description="Neurotransmitter-gated ion-channel transmembrane" evidence="23">
    <location>
        <begin position="240"/>
        <end position="401"/>
    </location>
</feature>
<dbReference type="PROSITE" id="PS00236">
    <property type="entry name" value="NEUROTR_ION_CHANNEL"/>
    <property type="match status" value="1"/>
</dbReference>
<evidence type="ECO:0000256" key="10">
    <source>
        <dbReference type="ARBA" id="ARBA00023170"/>
    </source>
</evidence>
<evidence type="ECO:0000256" key="12">
    <source>
        <dbReference type="ARBA" id="ARBA00023257"/>
    </source>
</evidence>
<dbReference type="Pfam" id="PF02932">
    <property type="entry name" value="Neur_chan_memb"/>
    <property type="match status" value="1"/>
</dbReference>
<evidence type="ECO:0000256" key="21">
    <source>
        <dbReference type="SAM" id="SignalP"/>
    </source>
</evidence>
<evidence type="ECO:0000256" key="18">
    <source>
        <dbReference type="ARBA" id="ARBA00036634"/>
    </source>
</evidence>
<keyword evidence="13" id="KW-1071">Ligand-gated ion channel</keyword>
<comment type="catalytic activity">
    <reaction evidence="17">
        <text>Na(+)(in) = Na(+)(out)</text>
        <dbReference type="Rhea" id="RHEA:34963"/>
        <dbReference type="ChEBI" id="CHEBI:29101"/>
    </reaction>
</comment>
<organism evidence="24 25">
    <name type="scientific">Zoarces viviparus</name>
    <name type="common">Viviparous eelpout</name>
    <name type="synonym">Blennius viviparus</name>
    <dbReference type="NCBI Taxonomy" id="48416"/>
    <lineage>
        <taxon>Eukaryota</taxon>
        <taxon>Metazoa</taxon>
        <taxon>Chordata</taxon>
        <taxon>Craniata</taxon>
        <taxon>Vertebrata</taxon>
        <taxon>Euteleostomi</taxon>
        <taxon>Actinopterygii</taxon>
        <taxon>Neopterygii</taxon>
        <taxon>Teleostei</taxon>
        <taxon>Neoteleostei</taxon>
        <taxon>Acanthomorphata</taxon>
        <taxon>Eupercaria</taxon>
        <taxon>Perciformes</taxon>
        <taxon>Cottioidei</taxon>
        <taxon>Zoarcales</taxon>
        <taxon>Zoarcidae</taxon>
        <taxon>Zoarcinae</taxon>
        <taxon>Zoarces</taxon>
    </lineage>
</organism>
<comment type="subcellular location">
    <subcellularLocation>
        <location evidence="15">Postsynaptic cell membrane</location>
        <topology evidence="15">Multi-pass membrane protein</topology>
    </subcellularLocation>
</comment>
<feature type="transmembrane region" description="Helical" evidence="20">
    <location>
        <begin position="264"/>
        <end position="281"/>
    </location>
</feature>
<dbReference type="InterPro" id="IPR036734">
    <property type="entry name" value="Neur_chan_lig-bd_sf"/>
</dbReference>
<dbReference type="InterPro" id="IPR038050">
    <property type="entry name" value="Neuro_actylchol_rec"/>
</dbReference>
<keyword evidence="1" id="KW-0813">Transport</keyword>
<dbReference type="GO" id="GO:0004888">
    <property type="term" value="F:transmembrane signaling receptor activity"/>
    <property type="evidence" value="ECO:0007669"/>
    <property type="project" value="InterPro"/>
</dbReference>
<keyword evidence="14" id="KW-0407">Ion channel</keyword>
<dbReference type="Gene3D" id="1.20.58.390">
    <property type="entry name" value="Neurotransmitter-gated ion-channel transmembrane domain"/>
    <property type="match status" value="1"/>
</dbReference>
<keyword evidence="5 20" id="KW-1133">Transmembrane helix</keyword>
<feature type="transmembrane region" description="Helical" evidence="20">
    <location>
        <begin position="426"/>
        <end position="450"/>
    </location>
</feature>
<feature type="signal peptide" evidence="21">
    <location>
        <begin position="1"/>
        <end position="17"/>
    </location>
</feature>
<evidence type="ECO:0000256" key="5">
    <source>
        <dbReference type="ARBA" id="ARBA00022989"/>
    </source>
</evidence>
<gene>
    <name evidence="24" type="ORF">VZT92_011669</name>
</gene>
<dbReference type="SUPFAM" id="SSF90112">
    <property type="entry name" value="Neurotransmitter-gated ion-channel transmembrane pore"/>
    <property type="match status" value="1"/>
</dbReference>
<evidence type="ECO:0000256" key="14">
    <source>
        <dbReference type="ARBA" id="ARBA00023303"/>
    </source>
</evidence>
<keyword evidence="3 20" id="KW-0812">Transmembrane</keyword>
<dbReference type="Gene3D" id="2.70.170.10">
    <property type="entry name" value="Neurotransmitter-gated ion-channel ligand-binding domain"/>
    <property type="match status" value="1"/>
</dbReference>
<evidence type="ECO:0008006" key="26">
    <source>
        <dbReference type="Google" id="ProtNLM"/>
    </source>
</evidence>
<evidence type="ECO:0000256" key="17">
    <source>
        <dbReference type="ARBA" id="ARBA00036239"/>
    </source>
</evidence>
<evidence type="ECO:0000259" key="23">
    <source>
        <dbReference type="Pfam" id="PF02932"/>
    </source>
</evidence>
<dbReference type="InterPro" id="IPR006201">
    <property type="entry name" value="Neur_channel"/>
</dbReference>
<feature type="transmembrane region" description="Helical" evidence="20">
    <location>
        <begin position="293"/>
        <end position="320"/>
    </location>
</feature>
<sequence length="452" mass="51557">MMLAGFFFLLLFTDGNSSYSRCSPLEMFKYLNLSKISDHTMVRPSRNESSTDITLEVLLYAILDVNEKDQQFVSYIWVILRWQGPDIHWGPDDFCNITWIYPPSSVLWKPDITIEEMIESNKVAESPYLSLSHSGQVYSRTNMVVVTSCRIRVYKFPFDVQSCNLTFKSYIHSVDEIKLFAYDSKWNIKWSLLKMTQTEWLFTNLTISRETVENFDTTQTVVVYTITMKRRSALYVANFLVPILFFLCLDLTSFLISDTGGEKLSFKVTVLLAVTVMQLILNDILPSSSDRIPLVVIFCIGIFGLMMLSLLETIVVMRLLEKDSASQANKADEDQSLSEDCGDKVGKANCGTELKNRTPAVCNVSVDETPSEQLSKEDNSSQPTEEFNALEKISGELKEIEKTLTQVLHSTKEEGKPGYWTRVAKIVNVVFFFFYVTAVSVLLSVLFILWNE</sequence>
<keyword evidence="8 20" id="KW-0472">Membrane</keyword>
<dbReference type="AlphaFoldDB" id="A0AAW1F7B0"/>
<dbReference type="EMBL" id="JBCEZU010000100">
    <property type="protein sequence ID" value="KAK9530145.1"/>
    <property type="molecule type" value="Genomic_DNA"/>
</dbReference>
<keyword evidence="25" id="KW-1185">Reference proteome</keyword>
<keyword evidence="12" id="KW-0628">Postsynaptic cell membrane</keyword>
<keyword evidence="7" id="KW-0406">Ion transport</keyword>